<accession>A0A1I6GSF8</accession>
<feature type="transmembrane region" description="Helical" evidence="1">
    <location>
        <begin position="200"/>
        <end position="227"/>
    </location>
</feature>
<feature type="transmembrane region" description="Helical" evidence="1">
    <location>
        <begin position="330"/>
        <end position="348"/>
    </location>
</feature>
<feature type="transmembrane region" description="Helical" evidence="1">
    <location>
        <begin position="239"/>
        <end position="260"/>
    </location>
</feature>
<feature type="transmembrane region" description="Helical" evidence="1">
    <location>
        <begin position="292"/>
        <end position="318"/>
    </location>
</feature>
<organism evidence="2 3">
    <name type="scientific">Pseudidiomarina maritima</name>
    <dbReference type="NCBI Taxonomy" id="519453"/>
    <lineage>
        <taxon>Bacteria</taxon>
        <taxon>Pseudomonadati</taxon>
        <taxon>Pseudomonadota</taxon>
        <taxon>Gammaproteobacteria</taxon>
        <taxon>Alteromonadales</taxon>
        <taxon>Idiomarinaceae</taxon>
        <taxon>Pseudidiomarina</taxon>
    </lineage>
</organism>
<feature type="transmembrane region" description="Helical" evidence="1">
    <location>
        <begin position="380"/>
        <end position="399"/>
    </location>
</feature>
<keyword evidence="3" id="KW-1185">Reference proteome</keyword>
<sequence>MRADLVTTEFPKAAAYFTSHDLLIGLFWGAVSLALLLGYMTKHNRYDQESVIHFGLAYLFFLGFILISPFISLLPTFPDTALFVEIIKLDGATHPSLGVVLYQYVSAPLRILAWNGVFAFLVLQGTLYLCAALILWRAWQLYCKEKEIVTGRFSGFIWLVVVYPSALLFITIPLREFLLIFAISIFMLGLAKSINGKGWWLIFVGVVLSVCVRPQLILVFPIFFVVYRFFFNKPTPVRWLAIILALPIAGGIAIALFGALTGYPITPEFFAGVRAAAFERYGESGMVYGGDFAWTSFLEMALSLPLLFLQFILAPLPVLHSNPPLQMKALVLDLLYCLPIYLAAIVMFKQARGIVMMVLAGLVLFSLWEFYIGGAVRHRFPLLFVLIPLVSAMLTRVVWVNQESDLKRD</sequence>
<gene>
    <name evidence="2" type="ORF">SAMN04488070_1159</name>
</gene>
<feature type="transmembrane region" description="Helical" evidence="1">
    <location>
        <begin position="51"/>
        <end position="74"/>
    </location>
</feature>
<evidence type="ECO:0000313" key="2">
    <source>
        <dbReference type="EMBL" id="SFR45144.1"/>
    </source>
</evidence>
<dbReference type="RefSeq" id="WP_092856216.1">
    <property type="nucleotide sequence ID" value="NZ_FOYU01000001.1"/>
</dbReference>
<feature type="transmembrane region" description="Helical" evidence="1">
    <location>
        <begin position="22"/>
        <end position="39"/>
    </location>
</feature>
<dbReference type="Proteomes" id="UP000199424">
    <property type="component" value="Unassembled WGS sequence"/>
</dbReference>
<keyword evidence="1" id="KW-0812">Transmembrane</keyword>
<keyword evidence="1" id="KW-0472">Membrane</keyword>
<name>A0A1I6GSF8_9GAMM</name>
<feature type="transmembrane region" description="Helical" evidence="1">
    <location>
        <begin position="177"/>
        <end position="194"/>
    </location>
</feature>
<keyword evidence="1" id="KW-1133">Transmembrane helix</keyword>
<dbReference type="EMBL" id="FOYU01000001">
    <property type="protein sequence ID" value="SFR45144.1"/>
    <property type="molecule type" value="Genomic_DNA"/>
</dbReference>
<evidence type="ECO:0000256" key="1">
    <source>
        <dbReference type="SAM" id="Phobius"/>
    </source>
</evidence>
<reference evidence="3" key="1">
    <citation type="submission" date="2016-10" db="EMBL/GenBank/DDBJ databases">
        <authorList>
            <person name="Varghese N."/>
            <person name="Submissions S."/>
        </authorList>
    </citation>
    <scope>NUCLEOTIDE SEQUENCE [LARGE SCALE GENOMIC DNA]</scope>
    <source>
        <strain evidence="3">CGMCC 1.7285</strain>
    </source>
</reference>
<feature type="transmembrane region" description="Helical" evidence="1">
    <location>
        <begin position="354"/>
        <end position="373"/>
    </location>
</feature>
<evidence type="ECO:0008006" key="4">
    <source>
        <dbReference type="Google" id="ProtNLM"/>
    </source>
</evidence>
<feature type="transmembrane region" description="Helical" evidence="1">
    <location>
        <begin position="117"/>
        <end position="139"/>
    </location>
</feature>
<protein>
    <recommendedName>
        <fullName evidence="4">Dolichyl-phosphate-mannose-protein mannosyltransferase</fullName>
    </recommendedName>
</protein>
<proteinExistence type="predicted"/>
<dbReference type="AlphaFoldDB" id="A0A1I6GSF8"/>
<feature type="transmembrane region" description="Helical" evidence="1">
    <location>
        <begin position="151"/>
        <end position="170"/>
    </location>
</feature>
<evidence type="ECO:0000313" key="3">
    <source>
        <dbReference type="Proteomes" id="UP000199424"/>
    </source>
</evidence>